<accession>A0AAV2TFI8</accession>
<name>A0AAV2TFI8_CALDB</name>
<feature type="signal peptide" evidence="1">
    <location>
        <begin position="1"/>
        <end position="21"/>
    </location>
</feature>
<comment type="caution">
    <text evidence="2">The sequence shown here is derived from an EMBL/GenBank/DDBJ whole genome shotgun (WGS) entry which is preliminary data.</text>
</comment>
<dbReference type="AlphaFoldDB" id="A0AAV2TFI8"/>
<reference evidence="2" key="1">
    <citation type="submission" date="2024-06" db="EMBL/GenBank/DDBJ databases">
        <authorList>
            <person name="Liu X."/>
            <person name="Lenzi L."/>
            <person name="Haldenby T S."/>
            <person name="Uol C."/>
        </authorList>
    </citation>
    <scope>NUCLEOTIDE SEQUENCE</scope>
</reference>
<evidence type="ECO:0000256" key="1">
    <source>
        <dbReference type="SAM" id="SignalP"/>
    </source>
</evidence>
<feature type="chain" id="PRO_5043640566" evidence="1">
    <location>
        <begin position="22"/>
        <end position="169"/>
    </location>
</feature>
<proteinExistence type="predicted"/>
<protein>
    <submittedName>
        <fullName evidence="2">Uncharacterized protein</fullName>
    </submittedName>
</protein>
<evidence type="ECO:0000313" key="2">
    <source>
        <dbReference type="EMBL" id="CAL5136163.1"/>
    </source>
</evidence>
<gene>
    <name evidence="2" type="ORF">CDAUBV1_LOCUS10241</name>
</gene>
<keyword evidence="1" id="KW-0732">Signal</keyword>
<dbReference type="Proteomes" id="UP001497525">
    <property type="component" value="Unassembled WGS sequence"/>
</dbReference>
<sequence length="169" mass="19356">MRISEYWIVVVLPFACSHLSATPAAEEFSIAPAVTEYEGLLQFHSNAKKVWNRLKPRINITAQLFFKKMDNINRQLMKENELVAIFMGEAERFLNVFLTVFDLTLSDIQKCNQGTTNAPTSTSTDSNLSWFILKFYDALTENVKRHLESVIRRMKKFIDRLTPGSASST</sequence>
<evidence type="ECO:0000313" key="3">
    <source>
        <dbReference type="Proteomes" id="UP001497525"/>
    </source>
</evidence>
<organism evidence="2 3">
    <name type="scientific">Calicophoron daubneyi</name>
    <name type="common">Rumen fluke</name>
    <name type="synonym">Paramphistomum daubneyi</name>
    <dbReference type="NCBI Taxonomy" id="300641"/>
    <lineage>
        <taxon>Eukaryota</taxon>
        <taxon>Metazoa</taxon>
        <taxon>Spiralia</taxon>
        <taxon>Lophotrochozoa</taxon>
        <taxon>Platyhelminthes</taxon>
        <taxon>Trematoda</taxon>
        <taxon>Digenea</taxon>
        <taxon>Plagiorchiida</taxon>
        <taxon>Pronocephalata</taxon>
        <taxon>Paramphistomoidea</taxon>
        <taxon>Paramphistomidae</taxon>
        <taxon>Calicophoron</taxon>
    </lineage>
</organism>
<dbReference type="EMBL" id="CAXLJL010000290">
    <property type="protein sequence ID" value="CAL5136163.1"/>
    <property type="molecule type" value="Genomic_DNA"/>
</dbReference>